<evidence type="ECO:0000313" key="10">
    <source>
        <dbReference type="EMBL" id="QXO19285.1"/>
    </source>
</evidence>
<dbReference type="NCBIfam" id="NF003831">
    <property type="entry name" value="PRK05419.1-2"/>
    <property type="match status" value="1"/>
</dbReference>
<dbReference type="GO" id="GO:0009055">
    <property type="term" value="F:electron transfer activity"/>
    <property type="evidence" value="ECO:0007669"/>
    <property type="project" value="UniProtKB-UniRule"/>
</dbReference>
<keyword evidence="6 8" id="KW-0408">Iron</keyword>
<keyword evidence="8" id="KW-0288">FMN</keyword>
<evidence type="ECO:0000256" key="4">
    <source>
        <dbReference type="ARBA" id="ARBA00022692"/>
    </source>
</evidence>
<evidence type="ECO:0000256" key="3">
    <source>
        <dbReference type="ARBA" id="ARBA00022617"/>
    </source>
</evidence>
<accession>A0A975UCK3</accession>
<keyword evidence="7 8" id="KW-0472">Membrane</keyword>
<keyword evidence="8" id="KW-0479">Metal-binding</keyword>
<evidence type="ECO:0000259" key="9">
    <source>
        <dbReference type="Pfam" id="PF01794"/>
    </source>
</evidence>
<keyword evidence="11" id="KW-1185">Reference proteome</keyword>
<keyword evidence="8" id="KW-1003">Cell membrane</keyword>
<feature type="transmembrane region" description="Helical" evidence="8">
    <location>
        <begin position="45"/>
        <end position="70"/>
    </location>
</feature>
<keyword evidence="3 8" id="KW-0349">Heme</keyword>
<dbReference type="GO" id="GO:0016679">
    <property type="term" value="F:oxidoreductase activity, acting on diphenols and related substances as donors"/>
    <property type="evidence" value="ECO:0007669"/>
    <property type="project" value="TreeGrafter"/>
</dbReference>
<comment type="similarity">
    <text evidence="8">Belongs to the MsrQ family.</text>
</comment>
<evidence type="ECO:0000256" key="1">
    <source>
        <dbReference type="ARBA" id="ARBA00004141"/>
    </source>
</evidence>
<protein>
    <recommendedName>
        <fullName evidence="8">Protein-methionine-sulfoxide reductase heme-binding subunit MsrQ</fullName>
    </recommendedName>
    <alternativeName>
        <fullName evidence="8">Flavocytochrome MsrQ</fullName>
    </alternativeName>
</protein>
<dbReference type="PANTHER" id="PTHR36964">
    <property type="entry name" value="PROTEIN-METHIONINE-SULFOXIDE REDUCTASE HEME-BINDING SUBUNIT MSRQ"/>
    <property type="match status" value="1"/>
</dbReference>
<feature type="transmembrane region" description="Helical" evidence="8">
    <location>
        <begin position="175"/>
        <end position="193"/>
    </location>
</feature>
<dbReference type="PANTHER" id="PTHR36964:SF1">
    <property type="entry name" value="PROTEIN-METHIONINE-SULFOXIDE REDUCTASE HEME-BINDING SUBUNIT MSRQ"/>
    <property type="match status" value="1"/>
</dbReference>
<feature type="domain" description="Ferric oxidoreductase" evidence="9">
    <location>
        <begin position="51"/>
        <end position="164"/>
    </location>
</feature>
<dbReference type="Pfam" id="PF01794">
    <property type="entry name" value="Ferric_reduct"/>
    <property type="match status" value="1"/>
</dbReference>
<dbReference type="GO" id="GO:0046872">
    <property type="term" value="F:metal ion binding"/>
    <property type="evidence" value="ECO:0007669"/>
    <property type="project" value="UniProtKB-KW"/>
</dbReference>
<dbReference type="Proteomes" id="UP000694232">
    <property type="component" value="Chromosome 1"/>
</dbReference>
<comment type="cofactor">
    <cofactor evidence="8">
        <name>FMN</name>
        <dbReference type="ChEBI" id="CHEBI:58210"/>
    </cofactor>
    <text evidence="8">Binds 1 FMN per subunit.</text>
</comment>
<name>A0A975UCK3_9VIBR</name>
<keyword evidence="8" id="KW-0249">Electron transport</keyword>
<feature type="transmembrane region" description="Helical" evidence="8">
    <location>
        <begin position="82"/>
        <end position="99"/>
    </location>
</feature>
<keyword evidence="5 8" id="KW-1133">Transmembrane helix</keyword>
<sequence length="208" mass="23418">MLLSKRRPTAIIALKTLIHIVSLGFFALLVIAVNNNTLGGDPVQSVIHFTGISSLNTLLVTLLVSPIARWTKQGQLMRVRRLLGLYSFFWALLHLIAFATLDLGLDVSLLASEIVKRPYLTVGAAVWIILFLLAVTSTHSMQRKMGAKWQKLHNWVYLATILAVVHFYWSVKSEVAEPIIYIVIAGGILLTRWKGVKKTAFRFYSKRF</sequence>
<evidence type="ECO:0000313" key="11">
    <source>
        <dbReference type="Proteomes" id="UP000694232"/>
    </source>
</evidence>
<evidence type="ECO:0000256" key="5">
    <source>
        <dbReference type="ARBA" id="ARBA00022989"/>
    </source>
</evidence>
<dbReference type="AlphaFoldDB" id="A0A975UCK3"/>
<feature type="transmembrane region" description="Helical" evidence="8">
    <location>
        <begin position="152"/>
        <end position="169"/>
    </location>
</feature>
<comment type="subcellular location">
    <subcellularLocation>
        <location evidence="8">Cell membrane</location>
        <topology evidence="8">Multi-pass membrane protein</topology>
    </subcellularLocation>
    <subcellularLocation>
        <location evidence="1">Membrane</location>
        <topology evidence="1">Multi-pass membrane protein</topology>
    </subcellularLocation>
</comment>
<comment type="cofactor">
    <cofactor evidence="8">
        <name>heme b</name>
        <dbReference type="ChEBI" id="CHEBI:60344"/>
    </cofactor>
    <text evidence="8">Binds 1 heme b (iron(II)-protoporphyrin IX) group per subunit.</text>
</comment>
<reference evidence="10" key="1">
    <citation type="submission" date="2021-06" db="EMBL/GenBank/DDBJ databases">
        <title>Vibrio nov. sp., novel gut bacterium isolated from Yellow Sea oyster.</title>
        <authorList>
            <person name="Muhammad N."/>
            <person name="Nguyen T.H."/>
            <person name="Lee Y.-J."/>
            <person name="Ko J."/>
            <person name="Kim S.-G."/>
        </authorList>
    </citation>
    <scope>NUCLEOTIDE SEQUENCE</scope>
    <source>
        <strain evidence="10">OG9-811</strain>
    </source>
</reference>
<comment type="subunit">
    <text evidence="8">Heterodimer of a catalytic subunit (MsrP) and a heme-binding subunit (MsrQ).</text>
</comment>
<evidence type="ECO:0000256" key="6">
    <source>
        <dbReference type="ARBA" id="ARBA00023004"/>
    </source>
</evidence>
<dbReference type="EMBL" id="CP076643">
    <property type="protein sequence ID" value="QXO19285.1"/>
    <property type="molecule type" value="Genomic_DNA"/>
</dbReference>
<evidence type="ECO:0000256" key="7">
    <source>
        <dbReference type="ARBA" id="ARBA00023136"/>
    </source>
</evidence>
<keyword evidence="8" id="KW-0285">Flavoprotein</keyword>
<feature type="transmembrane region" description="Helical" evidence="8">
    <location>
        <begin position="119"/>
        <end position="140"/>
    </location>
</feature>
<dbReference type="GO" id="GO:0005886">
    <property type="term" value="C:plasma membrane"/>
    <property type="evidence" value="ECO:0007669"/>
    <property type="project" value="UniProtKB-SubCell"/>
</dbReference>
<comment type="function">
    <text evidence="8">Part of the MsrPQ system that repairs oxidized periplasmic proteins containing methionine sulfoxide residues (Met-O), using respiratory chain electrons. Thus protects these proteins from oxidative-stress damage caused by reactive species of oxygen and chlorine generated by the host defense mechanisms. MsrPQ is essential for the maintenance of envelope integrity under bleach stress, rescuing a wide series of structurally unrelated periplasmic proteins from methionine oxidation. MsrQ provides electrons for reduction to the reductase catalytic subunit MsrP, using the quinone pool of the respiratory chain.</text>
</comment>
<keyword evidence="4 8" id="KW-0812">Transmembrane</keyword>
<feature type="transmembrane region" description="Helical" evidence="8">
    <location>
        <begin position="12"/>
        <end position="33"/>
    </location>
</feature>
<gene>
    <name evidence="8 10" type="primary">msrQ</name>
    <name evidence="10" type="ORF">KNV97_08735</name>
</gene>
<evidence type="ECO:0000256" key="8">
    <source>
        <dbReference type="HAMAP-Rule" id="MF_01207"/>
    </source>
</evidence>
<evidence type="ECO:0000256" key="2">
    <source>
        <dbReference type="ARBA" id="ARBA00022448"/>
    </source>
</evidence>
<dbReference type="GO" id="GO:0020037">
    <property type="term" value="F:heme binding"/>
    <property type="evidence" value="ECO:0007669"/>
    <property type="project" value="UniProtKB-UniRule"/>
</dbReference>
<dbReference type="HAMAP" id="MF_01207">
    <property type="entry name" value="MsrQ"/>
    <property type="match status" value="1"/>
</dbReference>
<dbReference type="InterPro" id="IPR013130">
    <property type="entry name" value="Fe3_Rdtase_TM_dom"/>
</dbReference>
<dbReference type="GO" id="GO:0010181">
    <property type="term" value="F:FMN binding"/>
    <property type="evidence" value="ECO:0007669"/>
    <property type="project" value="UniProtKB-UniRule"/>
</dbReference>
<dbReference type="KEGG" id="vos:KNV97_08735"/>
<dbReference type="GO" id="GO:0030091">
    <property type="term" value="P:protein repair"/>
    <property type="evidence" value="ECO:0007669"/>
    <property type="project" value="UniProtKB-UniRule"/>
</dbReference>
<dbReference type="InterPro" id="IPR022837">
    <property type="entry name" value="MsrQ-like"/>
</dbReference>
<keyword evidence="2 8" id="KW-0813">Transport</keyword>
<organism evidence="10 11">
    <name type="scientific">Vibrio ostreae</name>
    <dbReference type="NCBI Taxonomy" id="2841925"/>
    <lineage>
        <taxon>Bacteria</taxon>
        <taxon>Pseudomonadati</taxon>
        <taxon>Pseudomonadota</taxon>
        <taxon>Gammaproteobacteria</taxon>
        <taxon>Vibrionales</taxon>
        <taxon>Vibrionaceae</taxon>
        <taxon>Vibrio</taxon>
    </lineage>
</organism>
<proteinExistence type="inferred from homology"/>